<proteinExistence type="predicted"/>
<feature type="compositionally biased region" description="Basic and acidic residues" evidence="1">
    <location>
        <begin position="46"/>
        <end position="61"/>
    </location>
</feature>
<organism evidence="2 3">
    <name type="scientific">Acorus calamus</name>
    <name type="common">Sweet flag</name>
    <dbReference type="NCBI Taxonomy" id="4465"/>
    <lineage>
        <taxon>Eukaryota</taxon>
        <taxon>Viridiplantae</taxon>
        <taxon>Streptophyta</taxon>
        <taxon>Embryophyta</taxon>
        <taxon>Tracheophyta</taxon>
        <taxon>Spermatophyta</taxon>
        <taxon>Magnoliopsida</taxon>
        <taxon>Liliopsida</taxon>
        <taxon>Acoraceae</taxon>
        <taxon>Acorus</taxon>
    </lineage>
</organism>
<dbReference type="AlphaFoldDB" id="A0AAV9F5F2"/>
<reference evidence="2" key="2">
    <citation type="submission" date="2023-06" db="EMBL/GenBank/DDBJ databases">
        <authorList>
            <person name="Ma L."/>
            <person name="Liu K.-W."/>
            <person name="Li Z."/>
            <person name="Hsiao Y.-Y."/>
            <person name="Qi Y."/>
            <person name="Fu T."/>
            <person name="Tang G."/>
            <person name="Zhang D."/>
            <person name="Sun W.-H."/>
            <person name="Liu D.-K."/>
            <person name="Li Y."/>
            <person name="Chen G.-Z."/>
            <person name="Liu X.-D."/>
            <person name="Liao X.-Y."/>
            <person name="Jiang Y.-T."/>
            <person name="Yu X."/>
            <person name="Hao Y."/>
            <person name="Huang J."/>
            <person name="Zhao X.-W."/>
            <person name="Ke S."/>
            <person name="Chen Y.-Y."/>
            <person name="Wu W.-L."/>
            <person name="Hsu J.-L."/>
            <person name="Lin Y.-F."/>
            <person name="Huang M.-D."/>
            <person name="Li C.-Y."/>
            <person name="Huang L."/>
            <person name="Wang Z.-W."/>
            <person name="Zhao X."/>
            <person name="Zhong W.-Y."/>
            <person name="Peng D.-H."/>
            <person name="Ahmad S."/>
            <person name="Lan S."/>
            <person name="Zhang J.-S."/>
            <person name="Tsai W.-C."/>
            <person name="Van De Peer Y."/>
            <person name="Liu Z.-J."/>
        </authorList>
    </citation>
    <scope>NUCLEOTIDE SEQUENCE</scope>
    <source>
        <strain evidence="2">CP</strain>
        <tissue evidence="2">Leaves</tissue>
    </source>
</reference>
<reference evidence="2" key="1">
    <citation type="journal article" date="2023" name="Nat. Commun.">
        <title>Diploid and tetraploid genomes of Acorus and the evolution of monocots.</title>
        <authorList>
            <person name="Ma L."/>
            <person name="Liu K.W."/>
            <person name="Li Z."/>
            <person name="Hsiao Y.Y."/>
            <person name="Qi Y."/>
            <person name="Fu T."/>
            <person name="Tang G.D."/>
            <person name="Zhang D."/>
            <person name="Sun W.H."/>
            <person name="Liu D.K."/>
            <person name="Li Y."/>
            <person name="Chen G.Z."/>
            <person name="Liu X.D."/>
            <person name="Liao X.Y."/>
            <person name="Jiang Y.T."/>
            <person name="Yu X."/>
            <person name="Hao Y."/>
            <person name="Huang J."/>
            <person name="Zhao X.W."/>
            <person name="Ke S."/>
            <person name="Chen Y.Y."/>
            <person name="Wu W.L."/>
            <person name="Hsu J.L."/>
            <person name="Lin Y.F."/>
            <person name="Huang M.D."/>
            <person name="Li C.Y."/>
            <person name="Huang L."/>
            <person name="Wang Z.W."/>
            <person name="Zhao X."/>
            <person name="Zhong W.Y."/>
            <person name="Peng D.H."/>
            <person name="Ahmad S."/>
            <person name="Lan S."/>
            <person name="Zhang J.S."/>
            <person name="Tsai W.C."/>
            <person name="Van de Peer Y."/>
            <person name="Liu Z.J."/>
        </authorList>
    </citation>
    <scope>NUCLEOTIDE SEQUENCE</scope>
    <source>
        <strain evidence="2">CP</strain>
    </source>
</reference>
<keyword evidence="3" id="KW-1185">Reference proteome</keyword>
<name>A0AAV9F5F2_ACOCL</name>
<dbReference type="EMBL" id="JAUJYO010000003">
    <property type="protein sequence ID" value="KAK1320444.1"/>
    <property type="molecule type" value="Genomic_DNA"/>
</dbReference>
<sequence length="61" mass="7464">MEVRWAEKRWFLEGLLREVERKKEGLMSFHQIRRPLIAPHLPHRPTQSERDFVRLKEGREG</sequence>
<evidence type="ECO:0000313" key="2">
    <source>
        <dbReference type="EMBL" id="KAK1320444.1"/>
    </source>
</evidence>
<evidence type="ECO:0000313" key="3">
    <source>
        <dbReference type="Proteomes" id="UP001180020"/>
    </source>
</evidence>
<dbReference type="Proteomes" id="UP001180020">
    <property type="component" value="Unassembled WGS sequence"/>
</dbReference>
<gene>
    <name evidence="2" type="ORF">QJS10_CPA03g00774</name>
</gene>
<feature type="region of interest" description="Disordered" evidence="1">
    <location>
        <begin position="38"/>
        <end position="61"/>
    </location>
</feature>
<accession>A0AAV9F5F2</accession>
<protein>
    <submittedName>
        <fullName evidence="2">Uncharacterized protein</fullName>
    </submittedName>
</protein>
<comment type="caution">
    <text evidence="2">The sequence shown here is derived from an EMBL/GenBank/DDBJ whole genome shotgun (WGS) entry which is preliminary data.</text>
</comment>
<evidence type="ECO:0000256" key="1">
    <source>
        <dbReference type="SAM" id="MobiDB-lite"/>
    </source>
</evidence>